<feature type="transmembrane region" description="Helical" evidence="10">
    <location>
        <begin position="390"/>
        <end position="410"/>
    </location>
</feature>
<feature type="transmembrane region" description="Helical" evidence="10">
    <location>
        <begin position="321"/>
        <end position="345"/>
    </location>
</feature>
<organism evidence="11 12">
    <name type="scientific">Robiginitalea biformata (strain ATCC BAA-864 / DSM 15991 / KCTC 12146 / HTCC2501)</name>
    <dbReference type="NCBI Taxonomy" id="313596"/>
    <lineage>
        <taxon>Bacteria</taxon>
        <taxon>Pseudomonadati</taxon>
        <taxon>Bacteroidota</taxon>
        <taxon>Flavobacteriia</taxon>
        <taxon>Flavobacteriales</taxon>
        <taxon>Flavobacteriaceae</taxon>
        <taxon>Robiginitalea</taxon>
    </lineage>
</organism>
<dbReference type="KEGG" id="rbi:RB2501_13404"/>
<feature type="transmembrane region" description="Helical" evidence="10">
    <location>
        <begin position="169"/>
        <end position="189"/>
    </location>
</feature>
<evidence type="ECO:0000256" key="4">
    <source>
        <dbReference type="ARBA" id="ARBA00022960"/>
    </source>
</evidence>
<keyword evidence="3 10" id="KW-0812">Transmembrane</keyword>
<dbReference type="EMBL" id="CP001712">
    <property type="protein sequence ID" value="EAR15327.1"/>
    <property type="molecule type" value="Genomic_DNA"/>
</dbReference>
<evidence type="ECO:0000313" key="11">
    <source>
        <dbReference type="EMBL" id="EAR15327.1"/>
    </source>
</evidence>
<proteinExistence type="inferred from homology"/>
<dbReference type="PRINTS" id="PR01806">
    <property type="entry name" value="VIRFACTRMVIN"/>
</dbReference>
<comment type="subcellular location">
    <subcellularLocation>
        <location evidence="1">Cell membrane</location>
        <topology evidence="1">Multi-pass membrane protein</topology>
    </subcellularLocation>
</comment>
<dbReference type="eggNOG" id="COG0728">
    <property type="taxonomic scope" value="Bacteria"/>
</dbReference>
<dbReference type="AlphaFoldDB" id="A4CKC8"/>
<evidence type="ECO:0000256" key="5">
    <source>
        <dbReference type="ARBA" id="ARBA00022984"/>
    </source>
</evidence>
<accession>A4CKC8</accession>
<feature type="transmembrane region" description="Helical" evidence="10">
    <location>
        <begin position="57"/>
        <end position="79"/>
    </location>
</feature>
<keyword evidence="5" id="KW-0573">Peptidoglycan synthesis</keyword>
<comment type="function">
    <text evidence="8">Involved in peptidoglycan biosynthesis. Transports lipid-linked peptidoglycan precursors from the inner to the outer leaflet of the cytoplasmic membrane.</text>
</comment>
<dbReference type="GO" id="GO:0005886">
    <property type="term" value="C:plasma membrane"/>
    <property type="evidence" value="ECO:0007669"/>
    <property type="project" value="UniProtKB-SubCell"/>
</dbReference>
<reference evidence="11 12" key="1">
    <citation type="journal article" date="2009" name="J. Bacteriol.">
        <title>Complete genome sequence of Robiginitalea biformata HTCC2501.</title>
        <authorList>
            <person name="Oh H.M."/>
            <person name="Giovannoni S.J."/>
            <person name="Lee K."/>
            <person name="Ferriera S."/>
            <person name="Johnson J."/>
            <person name="Cho J.C."/>
        </authorList>
    </citation>
    <scope>NUCLEOTIDE SEQUENCE [LARGE SCALE GENOMIC DNA]</scope>
    <source>
        <strain evidence="12">ATCC BAA-864 / HTCC2501 / KCTC 12146</strain>
    </source>
</reference>
<evidence type="ECO:0000256" key="2">
    <source>
        <dbReference type="ARBA" id="ARBA00022475"/>
    </source>
</evidence>
<dbReference type="Pfam" id="PF03023">
    <property type="entry name" value="MurJ"/>
    <property type="match status" value="1"/>
</dbReference>
<evidence type="ECO:0000256" key="6">
    <source>
        <dbReference type="ARBA" id="ARBA00022989"/>
    </source>
</evidence>
<evidence type="ECO:0000256" key="3">
    <source>
        <dbReference type="ARBA" id="ARBA00022692"/>
    </source>
</evidence>
<feature type="transmembrane region" description="Helical" evidence="10">
    <location>
        <begin position="143"/>
        <end position="162"/>
    </location>
</feature>
<evidence type="ECO:0000256" key="1">
    <source>
        <dbReference type="ARBA" id="ARBA00004651"/>
    </source>
</evidence>
<protein>
    <submittedName>
        <fullName evidence="11">Virulence factor MVIN-like protein</fullName>
    </submittedName>
</protein>
<evidence type="ECO:0000256" key="9">
    <source>
        <dbReference type="ARBA" id="ARBA00061532"/>
    </source>
</evidence>
<dbReference type="OrthoDB" id="9786339at2"/>
<dbReference type="InterPro" id="IPR004268">
    <property type="entry name" value="MurJ"/>
</dbReference>
<feature type="transmembrane region" description="Helical" evidence="10">
    <location>
        <begin position="280"/>
        <end position="300"/>
    </location>
</feature>
<gene>
    <name evidence="11" type="ordered locus">RB2501_13404</name>
</gene>
<dbReference type="GO" id="GO:0008360">
    <property type="term" value="P:regulation of cell shape"/>
    <property type="evidence" value="ECO:0007669"/>
    <property type="project" value="UniProtKB-KW"/>
</dbReference>
<dbReference type="PANTHER" id="PTHR43486">
    <property type="entry name" value="LIPID II FLIPPASE MURJ-RELATED"/>
    <property type="match status" value="1"/>
</dbReference>
<feature type="transmembrane region" description="Helical" evidence="10">
    <location>
        <begin position="100"/>
        <end position="123"/>
    </location>
</feature>
<evidence type="ECO:0000256" key="7">
    <source>
        <dbReference type="ARBA" id="ARBA00023136"/>
    </source>
</evidence>
<feature type="transmembrane region" description="Helical" evidence="10">
    <location>
        <begin position="416"/>
        <end position="438"/>
    </location>
</feature>
<evidence type="ECO:0000256" key="8">
    <source>
        <dbReference type="ARBA" id="ARBA00060041"/>
    </source>
</evidence>
<dbReference type="HOGENOM" id="CLU_006797_4_2_10"/>
<dbReference type="GO" id="GO:0009252">
    <property type="term" value="P:peptidoglycan biosynthetic process"/>
    <property type="evidence" value="ECO:0007669"/>
    <property type="project" value="UniProtKB-KW"/>
</dbReference>
<feature type="transmembrane region" description="Helical" evidence="10">
    <location>
        <begin position="195"/>
        <end position="214"/>
    </location>
</feature>
<comment type="similarity">
    <text evidence="9">Belongs to the MurJ/MviN family.</text>
</comment>
<dbReference type="PANTHER" id="PTHR43486:SF1">
    <property type="entry name" value="LIPID II FLIPPASE MURJ-RELATED"/>
    <property type="match status" value="1"/>
</dbReference>
<keyword evidence="2" id="KW-1003">Cell membrane</keyword>
<name>A4CKC8_ROBBH</name>
<feature type="transmembrane region" description="Helical" evidence="10">
    <location>
        <begin position="365"/>
        <end position="383"/>
    </location>
</feature>
<keyword evidence="12" id="KW-1185">Reference proteome</keyword>
<keyword evidence="7 10" id="KW-0472">Membrane</keyword>
<feature type="transmembrane region" description="Helical" evidence="10">
    <location>
        <begin position="248"/>
        <end position="268"/>
    </location>
</feature>
<evidence type="ECO:0000256" key="10">
    <source>
        <dbReference type="SAM" id="Phobius"/>
    </source>
</evidence>
<feature type="transmembrane region" description="Helical" evidence="10">
    <location>
        <begin position="20"/>
        <end position="37"/>
    </location>
</feature>
<keyword evidence="6 10" id="KW-1133">Transmembrane helix</keyword>
<dbReference type="Proteomes" id="UP000009049">
    <property type="component" value="Chromosome"/>
</dbReference>
<dbReference type="STRING" id="313596.RB2501_13404"/>
<evidence type="ECO:0000313" key="12">
    <source>
        <dbReference type="Proteomes" id="UP000009049"/>
    </source>
</evidence>
<sequence length="448" mass="49750">MKISSVISAAVARLRRKGVARNILIVFLVTLFVKGLGFFKETFVAANFGLSEVLDTFFIAFILPGFIQNVFVSSFNQVFIPNYVAEQHGENNTASFKSAVFLVTFSISLFLVLVSFIFADFYIEEFFPGHDAEYYALVKSQLYFLLPCILFWGLSSLIHGLLNIKDEYLLSSTSGVILPVTIILTLYFGKEVFGPNVLAIGTLFGAVLSFSYLLSVGLKKGVLALSTPNFRSENIRVMLRQVPVKMTSSFLTGMHNVIDSYFAAKLVIGSVSALNYGNKIPAFAIGILVIAISNVLLPYFSKAVVVNRKKSFETLFRLLKTVFIVSAIVAVLGIITSDFFVSLFFERGKFSSSDAEIVSLIQKIILIYVPFKTSGMLIVNFLTSINKNNVMALVAFISVVLNAILDYVLIDSYGVYGIAMASTAVIVLRNILMFSYTWNQYRLFKLKH</sequence>
<dbReference type="RefSeq" id="WP_015754644.1">
    <property type="nucleotide sequence ID" value="NC_013222.1"/>
</dbReference>
<keyword evidence="4" id="KW-0133">Cell shape</keyword>